<feature type="region of interest" description="Disordered" evidence="1">
    <location>
        <begin position="96"/>
        <end position="117"/>
    </location>
</feature>
<comment type="caution">
    <text evidence="2">The sequence shown here is derived from an EMBL/GenBank/DDBJ whole genome shotgun (WGS) entry which is preliminary data.</text>
</comment>
<protein>
    <submittedName>
        <fullName evidence="2">Uncharacterized protein</fullName>
    </submittedName>
</protein>
<evidence type="ECO:0000256" key="1">
    <source>
        <dbReference type="SAM" id="MobiDB-lite"/>
    </source>
</evidence>
<dbReference type="EMBL" id="BLXT01000975">
    <property type="protein sequence ID" value="GFN81942.1"/>
    <property type="molecule type" value="Genomic_DNA"/>
</dbReference>
<organism evidence="2 3">
    <name type="scientific">Plakobranchus ocellatus</name>
    <dbReference type="NCBI Taxonomy" id="259542"/>
    <lineage>
        <taxon>Eukaryota</taxon>
        <taxon>Metazoa</taxon>
        <taxon>Spiralia</taxon>
        <taxon>Lophotrochozoa</taxon>
        <taxon>Mollusca</taxon>
        <taxon>Gastropoda</taxon>
        <taxon>Heterobranchia</taxon>
        <taxon>Euthyneura</taxon>
        <taxon>Panpulmonata</taxon>
        <taxon>Sacoglossa</taxon>
        <taxon>Placobranchoidea</taxon>
        <taxon>Plakobranchidae</taxon>
        <taxon>Plakobranchus</taxon>
    </lineage>
</organism>
<reference evidence="2 3" key="1">
    <citation type="journal article" date="2021" name="Elife">
        <title>Chloroplast acquisition without the gene transfer in kleptoplastic sea slugs, Plakobranchus ocellatus.</title>
        <authorList>
            <person name="Maeda T."/>
            <person name="Takahashi S."/>
            <person name="Yoshida T."/>
            <person name="Shimamura S."/>
            <person name="Takaki Y."/>
            <person name="Nagai Y."/>
            <person name="Toyoda A."/>
            <person name="Suzuki Y."/>
            <person name="Arimoto A."/>
            <person name="Ishii H."/>
            <person name="Satoh N."/>
            <person name="Nishiyama T."/>
            <person name="Hasebe M."/>
            <person name="Maruyama T."/>
            <person name="Minagawa J."/>
            <person name="Obokata J."/>
            <person name="Shigenobu S."/>
        </authorList>
    </citation>
    <scope>NUCLEOTIDE SEQUENCE [LARGE SCALE GENOMIC DNA]</scope>
</reference>
<gene>
    <name evidence="2" type="ORF">PoB_000844800</name>
</gene>
<accession>A0AAV3YHQ6</accession>
<keyword evidence="3" id="KW-1185">Reference proteome</keyword>
<sequence length="128" mass="14328">MKIAGSWTSHPKQGLQSVFEAMEIIYKQSAEYLLIGHKISSNLLNLLENEAALLFSSCDNATQCNLRLRVLCLFLRMRFREAVTITGMFWVPTTTRGRETRSCKSGSSPLGIGVPSDVRQSDNFNIRG</sequence>
<dbReference type="Proteomes" id="UP000735302">
    <property type="component" value="Unassembled WGS sequence"/>
</dbReference>
<name>A0AAV3YHQ6_9GAST</name>
<evidence type="ECO:0000313" key="3">
    <source>
        <dbReference type="Proteomes" id="UP000735302"/>
    </source>
</evidence>
<evidence type="ECO:0000313" key="2">
    <source>
        <dbReference type="EMBL" id="GFN81942.1"/>
    </source>
</evidence>
<dbReference type="AlphaFoldDB" id="A0AAV3YHQ6"/>
<proteinExistence type="predicted"/>